<feature type="domain" description="Nucleotidyl transferase" evidence="10">
    <location>
        <begin position="4"/>
        <end position="283"/>
    </location>
</feature>
<dbReference type="STRING" id="1255043.TVNIR_0062"/>
<comment type="catalytic activity">
    <reaction evidence="8">
        <text>alpha-D-mannose 1-phosphate + GTP + H(+) = GDP-alpha-D-mannose + diphosphate</text>
        <dbReference type="Rhea" id="RHEA:15229"/>
        <dbReference type="ChEBI" id="CHEBI:15378"/>
        <dbReference type="ChEBI" id="CHEBI:33019"/>
        <dbReference type="ChEBI" id="CHEBI:37565"/>
        <dbReference type="ChEBI" id="CHEBI:57527"/>
        <dbReference type="ChEBI" id="CHEBI:58409"/>
        <dbReference type="EC" id="2.7.7.13"/>
    </reaction>
</comment>
<dbReference type="InterPro" id="IPR006375">
    <property type="entry name" value="Man1P_GuaTrfase/Man6P_Isoase"/>
</dbReference>
<evidence type="ECO:0000256" key="8">
    <source>
        <dbReference type="ARBA" id="ARBA00047343"/>
    </source>
</evidence>
<dbReference type="GO" id="GO:0005525">
    <property type="term" value="F:GTP binding"/>
    <property type="evidence" value="ECO:0007669"/>
    <property type="project" value="UniProtKB-KW"/>
</dbReference>
<dbReference type="EC" id="2.7.7.13" evidence="3"/>
<name>L0DS11_THIND</name>
<evidence type="ECO:0000259" key="12">
    <source>
        <dbReference type="Pfam" id="PF22640"/>
    </source>
</evidence>
<dbReference type="PATRIC" id="fig|1255043.3.peg.62"/>
<dbReference type="Pfam" id="PF22640">
    <property type="entry name" value="ManC_GMP_beta-helix"/>
    <property type="match status" value="1"/>
</dbReference>
<dbReference type="GO" id="GO:0009298">
    <property type="term" value="P:GDP-mannose biosynthetic process"/>
    <property type="evidence" value="ECO:0007669"/>
    <property type="project" value="UniProtKB-UniPathway"/>
</dbReference>
<evidence type="ECO:0000259" key="10">
    <source>
        <dbReference type="Pfam" id="PF00483"/>
    </source>
</evidence>
<evidence type="ECO:0000256" key="7">
    <source>
        <dbReference type="ARBA" id="ARBA00023134"/>
    </source>
</evidence>
<dbReference type="Proteomes" id="UP000010809">
    <property type="component" value="Chromosome"/>
</dbReference>
<dbReference type="eggNOG" id="COG0836">
    <property type="taxonomic scope" value="Bacteria"/>
</dbReference>
<dbReference type="PANTHER" id="PTHR46390:SF1">
    <property type="entry name" value="MANNOSE-1-PHOSPHATE GUANYLYLTRANSFERASE"/>
    <property type="match status" value="1"/>
</dbReference>
<dbReference type="Pfam" id="PF00483">
    <property type="entry name" value="NTP_transferase"/>
    <property type="match status" value="1"/>
</dbReference>
<dbReference type="UniPathway" id="UPA00126">
    <property type="reaction ID" value="UER00930"/>
</dbReference>
<dbReference type="AlphaFoldDB" id="L0DS11"/>
<dbReference type="Gene3D" id="3.90.550.10">
    <property type="entry name" value="Spore Coat Polysaccharide Biosynthesis Protein SpsA, Chain A"/>
    <property type="match status" value="1"/>
</dbReference>
<dbReference type="SUPFAM" id="SSF53448">
    <property type="entry name" value="Nucleotide-diphospho-sugar transferases"/>
    <property type="match status" value="1"/>
</dbReference>
<dbReference type="HOGENOM" id="CLU_035527_1_0_6"/>
<dbReference type="InterPro" id="IPR005835">
    <property type="entry name" value="NTP_transferase_dom"/>
</dbReference>
<dbReference type="InterPro" id="IPR014710">
    <property type="entry name" value="RmlC-like_jellyroll"/>
</dbReference>
<reference evidence="13" key="1">
    <citation type="submission" date="2015-12" db="EMBL/GenBank/DDBJ databases">
        <authorList>
            <person name="Tikhonova T.V."/>
            <person name="Pavlov A.R."/>
            <person name="Beletsky A.V."/>
            <person name="Mardanov A.V."/>
            <person name="Sorokin D.Y."/>
            <person name="Ravin N.V."/>
            <person name="Popov V.O."/>
        </authorList>
    </citation>
    <scope>NUCLEOTIDE SEQUENCE</scope>
    <source>
        <strain evidence="13">DSM 14787</strain>
    </source>
</reference>
<dbReference type="NCBIfam" id="TIGR01479">
    <property type="entry name" value="GMP_PMI"/>
    <property type="match status" value="1"/>
</dbReference>
<dbReference type="InterPro" id="IPR051161">
    <property type="entry name" value="Mannose-6P_isomerase_type2"/>
</dbReference>
<dbReference type="InterPro" id="IPR054566">
    <property type="entry name" value="ManC/GMP-like_b-helix"/>
</dbReference>
<comment type="pathway">
    <text evidence="1">Nucleotide-sugar biosynthesis; GDP-alpha-D-mannose biosynthesis; GDP-alpha-D-mannose from alpha-D-mannose 1-phosphate (GTP route): step 1/1.</text>
</comment>
<organism evidence="13 14">
    <name type="scientific">Thioalkalivibrio nitratireducens (strain DSM 14787 / UNIQEM 213 / ALEN2)</name>
    <dbReference type="NCBI Taxonomy" id="1255043"/>
    <lineage>
        <taxon>Bacteria</taxon>
        <taxon>Pseudomonadati</taxon>
        <taxon>Pseudomonadota</taxon>
        <taxon>Gammaproteobacteria</taxon>
        <taxon>Chromatiales</taxon>
        <taxon>Ectothiorhodospiraceae</taxon>
        <taxon>Thioalkalivibrio</taxon>
    </lineage>
</organism>
<dbReference type="Pfam" id="PF01050">
    <property type="entry name" value="MannoseP_isomer"/>
    <property type="match status" value="1"/>
</dbReference>
<proteinExistence type="inferred from homology"/>
<evidence type="ECO:0000256" key="3">
    <source>
        <dbReference type="ARBA" id="ARBA00012387"/>
    </source>
</evidence>
<gene>
    <name evidence="13" type="primary">xanB [H]</name>
    <name evidence="13" type="ordered locus">TVNIR_0062</name>
</gene>
<dbReference type="SUPFAM" id="SSF51182">
    <property type="entry name" value="RmlC-like cupins"/>
    <property type="match status" value="1"/>
</dbReference>
<feature type="domain" description="MannoseP isomerase/GMP-like beta-helix" evidence="12">
    <location>
        <begin position="290"/>
        <end position="344"/>
    </location>
</feature>
<dbReference type="OrthoDB" id="9806359at2"/>
<evidence type="ECO:0000256" key="2">
    <source>
        <dbReference type="ARBA" id="ARBA00006115"/>
    </source>
</evidence>
<evidence type="ECO:0000256" key="9">
    <source>
        <dbReference type="RuleBase" id="RU004190"/>
    </source>
</evidence>
<keyword evidence="4 13" id="KW-0808">Transferase</keyword>
<dbReference type="Gene3D" id="2.60.120.10">
    <property type="entry name" value="Jelly Rolls"/>
    <property type="match status" value="1"/>
</dbReference>
<evidence type="ECO:0000256" key="5">
    <source>
        <dbReference type="ARBA" id="ARBA00022695"/>
    </source>
</evidence>
<dbReference type="KEGG" id="tni:TVNIR_0062"/>
<evidence type="ECO:0000256" key="1">
    <source>
        <dbReference type="ARBA" id="ARBA00004823"/>
    </source>
</evidence>
<dbReference type="eggNOG" id="COG0662">
    <property type="taxonomic scope" value="Bacteria"/>
</dbReference>
<dbReference type="RefSeq" id="WP_015256937.1">
    <property type="nucleotide sequence ID" value="NC_019902.2"/>
</dbReference>
<keyword evidence="5 13" id="KW-0548">Nucleotidyltransferase</keyword>
<keyword evidence="7" id="KW-0342">GTP-binding</keyword>
<accession>L0DS11</accession>
<dbReference type="PANTHER" id="PTHR46390">
    <property type="entry name" value="MANNOSE-1-PHOSPHATE GUANYLYLTRANSFERASE"/>
    <property type="match status" value="1"/>
</dbReference>
<keyword evidence="14" id="KW-1185">Reference proteome</keyword>
<evidence type="ECO:0000313" key="14">
    <source>
        <dbReference type="Proteomes" id="UP000010809"/>
    </source>
</evidence>
<keyword evidence="6" id="KW-0547">Nucleotide-binding</keyword>
<sequence>MIHAVILAGGSGTRLWPLSRRQLPKQFLRLEGDRSLLEATLDRLQPLVDPANALVVTGCEHARGEAYQALRPFRTLLEPVGRNTAPAIALAAAWLSRGGADPVMLVLPADHVIRDRPAFHAALRQAIDAAEQGALVTFGIRPTHPETGYGYVRAVTDGRADAPVERFTEKPDAATAEAFLADGHYWWNSGMFVWRASTILDEIQRHLPDLYEVLERIRAEWHREPERDDPQPAVEALFHEMPSISIDYGVLERSDNVRLVPCDIGWSDVGSWDAVHELAQQDARGNAAQGNVLAIDCDNTLIHAGKRLVAAAGVRDLCVVETADAVLVVPRGETQRVRDLVGELNRRDAAESRLHLTVQRPWGSYTVLEESPAYKMKRITVTPGASLSLQRHQHRSEHWIVVSGTATVTRGEEVFTVTRNESTYIPIGERHRLENRGRIPLQIIEVQVGEYLEEDDIERFDDVYQRHQAN</sequence>
<dbReference type="EMBL" id="CP003989">
    <property type="protein sequence ID" value="AGA31777.1"/>
    <property type="molecule type" value="Genomic_DNA"/>
</dbReference>
<dbReference type="CDD" id="cd02213">
    <property type="entry name" value="cupin_PMI_typeII_C"/>
    <property type="match status" value="1"/>
</dbReference>
<dbReference type="FunFam" id="2.60.120.10:FF:000032">
    <property type="entry name" value="Mannose-1-phosphate guanylyltransferase/mannose-6-phosphate isomerase"/>
    <property type="match status" value="1"/>
</dbReference>
<dbReference type="InterPro" id="IPR049577">
    <property type="entry name" value="GMPP_N"/>
</dbReference>
<evidence type="ECO:0000313" key="13">
    <source>
        <dbReference type="EMBL" id="AGA31777.1"/>
    </source>
</evidence>
<protein>
    <recommendedName>
        <fullName evidence="3">mannose-1-phosphate guanylyltransferase</fullName>
        <ecNumber evidence="3">2.7.7.13</ecNumber>
    </recommendedName>
</protein>
<dbReference type="CDD" id="cd02509">
    <property type="entry name" value="GDP-M1P_Guanylyltransferase"/>
    <property type="match status" value="1"/>
</dbReference>
<dbReference type="InterPro" id="IPR001538">
    <property type="entry name" value="Man6P_isomerase-2_C"/>
</dbReference>
<dbReference type="InterPro" id="IPR011051">
    <property type="entry name" value="RmlC_Cupin_sf"/>
</dbReference>
<dbReference type="InterPro" id="IPR029044">
    <property type="entry name" value="Nucleotide-diphossugar_trans"/>
</dbReference>
<evidence type="ECO:0000259" key="11">
    <source>
        <dbReference type="Pfam" id="PF01050"/>
    </source>
</evidence>
<comment type="similarity">
    <text evidence="2 9">Belongs to the mannose-6-phosphate isomerase type 2 family.</text>
</comment>
<feature type="domain" description="Mannose-6-phosphate isomerase type II C-terminal" evidence="11">
    <location>
        <begin position="349"/>
        <end position="462"/>
    </location>
</feature>
<dbReference type="GO" id="GO:0004475">
    <property type="term" value="F:mannose-1-phosphate guanylyltransferase (GTP) activity"/>
    <property type="evidence" value="ECO:0007669"/>
    <property type="project" value="UniProtKB-EC"/>
</dbReference>
<evidence type="ECO:0000256" key="6">
    <source>
        <dbReference type="ARBA" id="ARBA00022741"/>
    </source>
</evidence>
<evidence type="ECO:0000256" key="4">
    <source>
        <dbReference type="ARBA" id="ARBA00022679"/>
    </source>
</evidence>
<dbReference type="FunFam" id="3.90.550.10:FF:000046">
    <property type="entry name" value="Mannose-1-phosphate guanylyltransferase (GDP)"/>
    <property type="match status" value="1"/>
</dbReference>
<dbReference type="GO" id="GO:0000271">
    <property type="term" value="P:polysaccharide biosynthetic process"/>
    <property type="evidence" value="ECO:0007669"/>
    <property type="project" value="InterPro"/>
</dbReference>